<proteinExistence type="predicted"/>
<dbReference type="GO" id="GO:0008081">
    <property type="term" value="F:phosphoric diester hydrolase activity"/>
    <property type="evidence" value="ECO:0007669"/>
    <property type="project" value="InterPro"/>
</dbReference>
<dbReference type="PANTHER" id="PTHR13593:SF149">
    <property type="entry name" value="PHOSPHATIDYLINOSITOL-SPECIFIC PHOSPHOLIPASE C X DOMAIN CONTAINING, ISOFORM A"/>
    <property type="match status" value="1"/>
</dbReference>
<dbReference type="EMBL" id="CAQQ02072576">
    <property type="status" value="NOT_ANNOTATED_CDS"/>
    <property type="molecule type" value="Genomic_DNA"/>
</dbReference>
<dbReference type="Pfam" id="PF00388">
    <property type="entry name" value="PI-PLC-X"/>
    <property type="match status" value="1"/>
</dbReference>
<reference evidence="3" key="1">
    <citation type="submission" date="2013-02" db="EMBL/GenBank/DDBJ databases">
        <authorList>
            <person name="Hughes D."/>
        </authorList>
    </citation>
    <scope>NUCLEOTIDE SEQUENCE</scope>
    <source>
        <strain>Durham</strain>
        <strain evidence="3">NC isolate 2 -- Noor lab</strain>
    </source>
</reference>
<evidence type="ECO:0000313" key="2">
    <source>
        <dbReference type="EnsemblMetazoa" id="MESCA004595-PA"/>
    </source>
</evidence>
<protein>
    <recommendedName>
        <fullName evidence="1">Phosphatidylinositol-specific phospholipase C X domain-containing protein</fullName>
    </recommendedName>
</protein>
<dbReference type="GO" id="GO:0006629">
    <property type="term" value="P:lipid metabolic process"/>
    <property type="evidence" value="ECO:0007669"/>
    <property type="project" value="InterPro"/>
</dbReference>
<feature type="domain" description="Phosphatidylinositol-specific phospholipase C X" evidence="1">
    <location>
        <begin position="95"/>
        <end position="196"/>
    </location>
</feature>
<dbReference type="EMBL" id="CAQQ02072577">
    <property type="status" value="NOT_ANNOTATED_CDS"/>
    <property type="molecule type" value="Genomic_DNA"/>
</dbReference>
<dbReference type="EnsemblMetazoa" id="MESCA004595-RA">
    <property type="protein sequence ID" value="MESCA004595-PA"/>
    <property type="gene ID" value="MESCA004595"/>
</dbReference>
<reference evidence="2" key="2">
    <citation type="submission" date="2015-06" db="UniProtKB">
        <authorList>
            <consortium name="EnsemblMetazoa"/>
        </authorList>
    </citation>
    <scope>IDENTIFICATION</scope>
</reference>
<dbReference type="PROSITE" id="PS50007">
    <property type="entry name" value="PIPLC_X_DOMAIN"/>
    <property type="match status" value="1"/>
</dbReference>
<dbReference type="SUPFAM" id="SSF51695">
    <property type="entry name" value="PLC-like phosphodiesterases"/>
    <property type="match status" value="1"/>
</dbReference>
<dbReference type="Gene3D" id="3.20.20.190">
    <property type="entry name" value="Phosphatidylinositol (PI) phosphodiesterase"/>
    <property type="match status" value="1"/>
</dbReference>
<dbReference type="EMBL" id="CAQQ02072578">
    <property type="status" value="NOT_ANNOTATED_CDS"/>
    <property type="molecule type" value="Genomic_DNA"/>
</dbReference>
<dbReference type="PANTHER" id="PTHR13593">
    <property type="match status" value="1"/>
</dbReference>
<name>T1GM27_MEGSC</name>
<dbReference type="InterPro" id="IPR017946">
    <property type="entry name" value="PLC-like_Pdiesterase_TIM-brl"/>
</dbReference>
<evidence type="ECO:0000313" key="3">
    <source>
        <dbReference type="Proteomes" id="UP000015102"/>
    </source>
</evidence>
<dbReference type="AlphaFoldDB" id="T1GM27"/>
<dbReference type="InterPro" id="IPR000909">
    <property type="entry name" value="PLipase_C_PInositol-sp_X_dom"/>
</dbReference>
<evidence type="ECO:0000259" key="1">
    <source>
        <dbReference type="Pfam" id="PF00388"/>
    </source>
</evidence>
<dbReference type="HOGENOM" id="CLU_1291821_0_0_1"/>
<organism evidence="2 3">
    <name type="scientific">Megaselia scalaris</name>
    <name type="common">Humpbacked fly</name>
    <name type="synonym">Phora scalaris</name>
    <dbReference type="NCBI Taxonomy" id="36166"/>
    <lineage>
        <taxon>Eukaryota</taxon>
        <taxon>Metazoa</taxon>
        <taxon>Ecdysozoa</taxon>
        <taxon>Arthropoda</taxon>
        <taxon>Hexapoda</taxon>
        <taxon>Insecta</taxon>
        <taxon>Pterygota</taxon>
        <taxon>Neoptera</taxon>
        <taxon>Endopterygota</taxon>
        <taxon>Diptera</taxon>
        <taxon>Brachycera</taxon>
        <taxon>Muscomorpha</taxon>
        <taxon>Platypezoidea</taxon>
        <taxon>Phoridae</taxon>
        <taxon>Megaseliini</taxon>
        <taxon>Megaselia</taxon>
    </lineage>
</organism>
<dbReference type="InterPro" id="IPR051057">
    <property type="entry name" value="PI-PLC_domain"/>
</dbReference>
<accession>T1GM27</accession>
<sequence length="214" mass="24996">MFLRVEETVDHNSWYFGEFNKSSRCHSVWAVYLNSSGRIVASTCLMVHPRWLNNLLPNIGFRRFRDLIIPGTHDSASYKEGFEIPQVELPVTRYSLTQDDTILGQLYQGARYLDIRPSFYKNLPNKWYVNHGITIQQTLDNVMDQVKKFVNETGEPVIFGLKEFPVGFNTIDIHRNLVQYMESYFGNYIFKPKDMDEPWKFTLNDILGGPQQAK</sequence>
<keyword evidence="3" id="KW-1185">Reference proteome</keyword>
<dbReference type="Proteomes" id="UP000015102">
    <property type="component" value="Unassembled WGS sequence"/>
</dbReference>
<dbReference type="EMBL" id="CAQQ02072579">
    <property type="status" value="NOT_ANNOTATED_CDS"/>
    <property type="molecule type" value="Genomic_DNA"/>
</dbReference>